<dbReference type="FunCoup" id="A0A0G4EL78">
    <property type="interactions" value="4"/>
</dbReference>
<dbReference type="InterPro" id="IPR005334">
    <property type="entry name" value="Tctex-1-like"/>
</dbReference>
<reference evidence="2 3" key="1">
    <citation type="submission" date="2014-11" db="EMBL/GenBank/DDBJ databases">
        <authorList>
            <person name="Zhu J."/>
            <person name="Qi W."/>
            <person name="Song R."/>
        </authorList>
    </citation>
    <scope>NUCLEOTIDE SEQUENCE [LARGE SCALE GENOMIC DNA]</scope>
</reference>
<dbReference type="GO" id="GO:0005868">
    <property type="term" value="C:cytoplasmic dynein complex"/>
    <property type="evidence" value="ECO:0007669"/>
    <property type="project" value="TreeGrafter"/>
</dbReference>
<keyword evidence="3" id="KW-1185">Reference proteome</keyword>
<dbReference type="PANTHER" id="PTHR21255">
    <property type="entry name" value="T-COMPLEX-ASSOCIATED-TESTIS-EXPRESSED 1/ DYNEIN LIGHT CHAIN"/>
    <property type="match status" value="1"/>
</dbReference>
<comment type="similarity">
    <text evidence="1">Belongs to the dynein light chain Tctex-type family.</text>
</comment>
<dbReference type="PANTHER" id="PTHR21255:SF7">
    <property type="entry name" value="DYNEIN LIGHT CHAIN TCTEX-TYPE PROTEIN 2B"/>
    <property type="match status" value="1"/>
</dbReference>
<dbReference type="OrthoDB" id="10248487at2759"/>
<dbReference type="GO" id="GO:0045505">
    <property type="term" value="F:dynein intermediate chain binding"/>
    <property type="evidence" value="ECO:0007669"/>
    <property type="project" value="TreeGrafter"/>
</dbReference>
<organism evidence="2 3">
    <name type="scientific">Vitrella brassicaformis (strain CCMP3155)</name>
    <dbReference type="NCBI Taxonomy" id="1169540"/>
    <lineage>
        <taxon>Eukaryota</taxon>
        <taxon>Sar</taxon>
        <taxon>Alveolata</taxon>
        <taxon>Colpodellida</taxon>
        <taxon>Vitrellaceae</taxon>
        <taxon>Vitrella</taxon>
    </lineage>
</organism>
<dbReference type="STRING" id="1169540.A0A0G4EL78"/>
<dbReference type="Proteomes" id="UP000041254">
    <property type="component" value="Unassembled WGS sequence"/>
</dbReference>
<dbReference type="EMBL" id="CDMY01000259">
    <property type="protein sequence ID" value="CEL97936.1"/>
    <property type="molecule type" value="Genomic_DNA"/>
</dbReference>
<dbReference type="OMA" id="CRQMAKT"/>
<dbReference type="VEuPathDB" id="CryptoDB:Vbra_12383"/>
<evidence type="ECO:0000313" key="2">
    <source>
        <dbReference type="EMBL" id="CEL97936.1"/>
    </source>
</evidence>
<evidence type="ECO:0000256" key="1">
    <source>
        <dbReference type="ARBA" id="ARBA00005361"/>
    </source>
</evidence>
<dbReference type="FunFam" id="3.30.1140.40:FF:000003">
    <property type="entry name" value="tctex1 domain-containing protein 2"/>
    <property type="match status" value="1"/>
</dbReference>
<dbReference type="InParanoid" id="A0A0G4EL78"/>
<protein>
    <submittedName>
        <fullName evidence="2">Uncharacterized protein</fullName>
    </submittedName>
</protein>
<accession>A0A0G4EL78</accession>
<proteinExistence type="inferred from homology"/>
<gene>
    <name evidence="2" type="ORF">Vbra_12383</name>
</gene>
<sequence length="127" mass="14890">MDGQQVHVWEPTYRTEPAENEKFLPSKVERVIRQVMEDKLTDKQYHQDEAKIWTLELCNEIKQAVKEKLEIPRFKLIVQVVIGENSGQGIRVASKCLWDINLDNWSSFSYKNDSLFAVGMVFGCYYE</sequence>
<dbReference type="GO" id="GO:0007018">
    <property type="term" value="P:microtubule-based movement"/>
    <property type="evidence" value="ECO:0007669"/>
    <property type="project" value="TreeGrafter"/>
</dbReference>
<name>A0A0G4EL78_VITBC</name>
<dbReference type="InterPro" id="IPR038586">
    <property type="entry name" value="Tctex-1-like_sf"/>
</dbReference>
<dbReference type="AlphaFoldDB" id="A0A0G4EL78"/>
<dbReference type="CDD" id="cd21459">
    <property type="entry name" value="DLC-like_TCTEX1D2"/>
    <property type="match status" value="1"/>
</dbReference>
<dbReference type="GO" id="GO:0005737">
    <property type="term" value="C:cytoplasm"/>
    <property type="evidence" value="ECO:0007669"/>
    <property type="project" value="TreeGrafter"/>
</dbReference>
<dbReference type="Pfam" id="PF03645">
    <property type="entry name" value="Tctex-1"/>
    <property type="match status" value="1"/>
</dbReference>
<dbReference type="Gene3D" id="3.30.1140.40">
    <property type="entry name" value="Tctex-1"/>
    <property type="match status" value="1"/>
</dbReference>
<evidence type="ECO:0000313" key="3">
    <source>
        <dbReference type="Proteomes" id="UP000041254"/>
    </source>
</evidence>
<dbReference type="PhylomeDB" id="A0A0G4EL78"/>